<feature type="domain" description="HTH lacI-type" evidence="4">
    <location>
        <begin position="6"/>
        <end position="60"/>
    </location>
</feature>
<dbReference type="Gene3D" id="3.40.50.2300">
    <property type="match status" value="2"/>
</dbReference>
<dbReference type="InterPro" id="IPR000843">
    <property type="entry name" value="HTH_LacI"/>
</dbReference>
<dbReference type="InterPro" id="IPR010982">
    <property type="entry name" value="Lambda_DNA-bd_dom_sf"/>
</dbReference>
<dbReference type="Pfam" id="PF00356">
    <property type="entry name" value="LacI"/>
    <property type="match status" value="1"/>
</dbReference>
<dbReference type="PROSITE" id="PS50932">
    <property type="entry name" value="HTH_LACI_2"/>
    <property type="match status" value="1"/>
</dbReference>
<evidence type="ECO:0000256" key="2">
    <source>
        <dbReference type="ARBA" id="ARBA00023125"/>
    </source>
</evidence>
<evidence type="ECO:0000256" key="3">
    <source>
        <dbReference type="ARBA" id="ARBA00023163"/>
    </source>
</evidence>
<dbReference type="GO" id="GO:0003700">
    <property type="term" value="F:DNA-binding transcription factor activity"/>
    <property type="evidence" value="ECO:0007669"/>
    <property type="project" value="TreeGrafter"/>
</dbReference>
<keyword evidence="1" id="KW-0805">Transcription regulation</keyword>
<dbReference type="AlphaFoldDB" id="A0A841U8W3"/>
<dbReference type="SUPFAM" id="SSF47413">
    <property type="entry name" value="lambda repressor-like DNA-binding domains"/>
    <property type="match status" value="1"/>
</dbReference>
<organism evidence="5 6">
    <name type="scientific">Cohnella xylanilytica</name>
    <dbReference type="NCBI Taxonomy" id="557555"/>
    <lineage>
        <taxon>Bacteria</taxon>
        <taxon>Bacillati</taxon>
        <taxon>Bacillota</taxon>
        <taxon>Bacilli</taxon>
        <taxon>Bacillales</taxon>
        <taxon>Paenibacillaceae</taxon>
        <taxon>Cohnella</taxon>
    </lineage>
</organism>
<dbReference type="RefSeq" id="WP_185138509.1">
    <property type="nucleotide sequence ID" value="NZ_JACJVR010000097.1"/>
</dbReference>
<dbReference type="GO" id="GO:0000976">
    <property type="term" value="F:transcription cis-regulatory region binding"/>
    <property type="evidence" value="ECO:0007669"/>
    <property type="project" value="TreeGrafter"/>
</dbReference>
<dbReference type="PANTHER" id="PTHR30146:SF109">
    <property type="entry name" value="HTH-TYPE TRANSCRIPTIONAL REGULATOR GALS"/>
    <property type="match status" value="1"/>
</dbReference>
<reference evidence="5 6" key="1">
    <citation type="submission" date="2020-08" db="EMBL/GenBank/DDBJ databases">
        <title>Cohnella phylogeny.</title>
        <authorList>
            <person name="Dunlap C."/>
        </authorList>
    </citation>
    <scope>NUCLEOTIDE SEQUENCE [LARGE SCALE GENOMIC DNA]</scope>
    <source>
        <strain evidence="5 6">DSM 25239</strain>
    </source>
</reference>
<keyword evidence="6" id="KW-1185">Reference proteome</keyword>
<dbReference type="EMBL" id="JACJVR010000097">
    <property type="protein sequence ID" value="MBB6694544.1"/>
    <property type="molecule type" value="Genomic_DNA"/>
</dbReference>
<evidence type="ECO:0000313" key="6">
    <source>
        <dbReference type="Proteomes" id="UP000553776"/>
    </source>
</evidence>
<dbReference type="Gene3D" id="1.10.260.40">
    <property type="entry name" value="lambda repressor-like DNA-binding domains"/>
    <property type="match status" value="1"/>
</dbReference>
<protein>
    <submittedName>
        <fullName evidence="5">LacI family DNA-binding transcriptional regulator</fullName>
    </submittedName>
</protein>
<dbReference type="Proteomes" id="UP000553776">
    <property type="component" value="Unassembled WGS sequence"/>
</dbReference>
<dbReference type="CDD" id="cd06267">
    <property type="entry name" value="PBP1_LacI_sugar_binding-like"/>
    <property type="match status" value="1"/>
</dbReference>
<dbReference type="SUPFAM" id="SSF53822">
    <property type="entry name" value="Periplasmic binding protein-like I"/>
    <property type="match status" value="1"/>
</dbReference>
<gene>
    <name evidence="5" type="ORF">H7B90_24415</name>
</gene>
<sequence>MTKEHVTLKDIARVAGVSTATASLALSGDPRVNVKTRRAVEEVAKRLKYVPNEIGRSLRAKKAETIALIFPNTTHFAFSHPYFVQLLEGITEVLVENSFHLLLSTAPSEADEAAAYDKILRNRRADGIILWPASIRDRNILRIVESGYPVVYLGKWHHDEVITVEREEFGGAYKATEHLIKQGRRKLVMISGPLDYQVSIERVEGFKRALQDHQILFEPWMVVEKDFSMEAGVLAAKELLESGHPFDGIFAANDRMAIGAMKGLQQAGATIPGDVAVVGCDNIEMATMTSPTLTTIDQPMREIGAIAARKLIALLNQEDVGEKQTVVPSQLIIRESCGAEA</sequence>
<comment type="caution">
    <text evidence="5">The sequence shown here is derived from an EMBL/GenBank/DDBJ whole genome shotgun (WGS) entry which is preliminary data.</text>
</comment>
<dbReference type="PROSITE" id="PS00356">
    <property type="entry name" value="HTH_LACI_1"/>
    <property type="match status" value="1"/>
</dbReference>
<dbReference type="Pfam" id="PF13377">
    <property type="entry name" value="Peripla_BP_3"/>
    <property type="match status" value="1"/>
</dbReference>
<name>A0A841U8W3_9BACL</name>
<evidence type="ECO:0000256" key="1">
    <source>
        <dbReference type="ARBA" id="ARBA00023015"/>
    </source>
</evidence>
<dbReference type="CDD" id="cd01392">
    <property type="entry name" value="HTH_LacI"/>
    <property type="match status" value="1"/>
</dbReference>
<keyword evidence="3" id="KW-0804">Transcription</keyword>
<evidence type="ECO:0000313" key="5">
    <source>
        <dbReference type="EMBL" id="MBB6694544.1"/>
    </source>
</evidence>
<dbReference type="SMART" id="SM00354">
    <property type="entry name" value="HTH_LACI"/>
    <property type="match status" value="1"/>
</dbReference>
<dbReference type="InterPro" id="IPR028082">
    <property type="entry name" value="Peripla_BP_I"/>
</dbReference>
<dbReference type="InterPro" id="IPR046335">
    <property type="entry name" value="LacI/GalR-like_sensor"/>
</dbReference>
<evidence type="ECO:0000259" key="4">
    <source>
        <dbReference type="PROSITE" id="PS50932"/>
    </source>
</evidence>
<keyword evidence="2 5" id="KW-0238">DNA-binding</keyword>
<dbReference type="PANTHER" id="PTHR30146">
    <property type="entry name" value="LACI-RELATED TRANSCRIPTIONAL REPRESSOR"/>
    <property type="match status" value="1"/>
</dbReference>
<proteinExistence type="predicted"/>
<accession>A0A841U8W3</accession>